<sequence>MLAALVTGIAAAVVAAQVPGAPVESSTSTVTWPREGQAPKPTTMFLVPYRPASLDATVPCSDIRAAKGRPAATTMLATVIGAPADGLVVRTRPASGTDPAAVEVIASGRVVPVDVPADRCDLRIHADSAGLTVTVGNQARPAVTLPGDPVPQVFAATTDLTGADATGLALTARTPSWFDNAPTPQKTGLIAAQYELAAVALLLVVLARLLTPTEPPGRTFAELRAGRGLAIVRTRARRTARRLGAGLRRPVVAARLAVDAGVALTLAWWSIVGPLTDDDGFASVIARQIGDGDVANYYRWFDASEQPFASGQRVLSLFTDQGIAPIALRTPSVLAGFALWLVLTRGVLRPLLGAAGRSVAVRVLAALALGVWWLPYDLGTRPEALVALGTTVVAALVLRAADGVDRPRAHPVALIAGAVLVAGLTVTVAPSGLLAAAPFVLCLPRLLRALTDPASPREEGRVARVTRVLLPVAHLAVIAGLATVAVVVVFAHQSWHGVQVATDIHQQIGPNQPWYAEWLRYGYLFGEDSWGAAAKRVPVIVGLVLAGTGLVLLARGSGRDGVLGRGSVLLLGLLPVGFGLLAVTPSKWSHHFGALAGYGAIGVVAVLVALWRAARERDPVVAATGGAATLALALGAAFAFAGPNAWWGYSGFGMPGATGPQRPFDSPVLWLALAVGVAAAAVVVRWLRPGRDVPDDGGTDDGVPDDRGAGRVPVLRSAALAAAPLVPAMTAVAVALTSVLLLVSSFSTAADRGGRYSLGEQNRAAVADPTSPAACGLQDRVQVLQTAPGGPLTPAGDSKATMTGFVADGGAIDPPPRRPDQTDGSDGTADTRDARYSWGSHADGDGTVGTLTTPWFGLPRPRAGQELGVDVAGRTSDGESLTWEFQRGDRLLGSRPVTEPAEPDRGYRGYAADARQAGLQDRSQEQERWRTVTLTPDEIPDGADQVRLHAVDDRTDSGGWVALTGPRIIDVVPLDRWLARRAPVLVDWAVAFAWPCAGALPRVGDGVAQTPGAFITAPTAPDDPLPGERTTNTSPPGDIVPERWTLGPDSLATGKDSGGSFAGLAVDGSLRELDTRLPDEPGRRWGRVLVPDFEDLGTDGYDVARDTRTTPGTTGDPSPVVDPESDSAPTQSTLR</sequence>
<comment type="caution">
    <text evidence="17">The sequence shown here is derived from an EMBL/GenBank/DDBJ whole genome shotgun (WGS) entry which is preliminary data.</text>
</comment>
<dbReference type="InterPro" id="IPR007680">
    <property type="entry name" value="Arabino_trans_central"/>
</dbReference>
<dbReference type="Pfam" id="PF17689">
    <property type="entry name" value="Arabino_trans_N"/>
    <property type="match status" value="1"/>
</dbReference>
<comment type="subcellular location">
    <subcellularLocation>
        <location evidence="2">Cell membrane</location>
        <topology evidence="2">Multi-pass membrane protein</topology>
    </subcellularLocation>
</comment>
<evidence type="ECO:0000256" key="6">
    <source>
        <dbReference type="ARBA" id="ARBA00022679"/>
    </source>
</evidence>
<feature type="transmembrane region" description="Helical" evidence="12">
    <location>
        <begin position="537"/>
        <end position="554"/>
    </location>
</feature>
<dbReference type="Pfam" id="PF14896">
    <property type="entry name" value="Arabino_trans_C"/>
    <property type="match status" value="1"/>
</dbReference>
<evidence type="ECO:0000313" key="18">
    <source>
        <dbReference type="Proteomes" id="UP001199469"/>
    </source>
</evidence>
<evidence type="ECO:0000256" key="9">
    <source>
        <dbReference type="ARBA" id="ARBA00023136"/>
    </source>
</evidence>
<evidence type="ECO:0000259" key="14">
    <source>
        <dbReference type="Pfam" id="PF04602"/>
    </source>
</evidence>
<evidence type="ECO:0000256" key="3">
    <source>
        <dbReference type="ARBA" id="ARBA00008195"/>
    </source>
</evidence>
<dbReference type="InterPro" id="IPR027451">
    <property type="entry name" value="EmbABC_dom1"/>
</dbReference>
<feature type="transmembrane region" description="Helical" evidence="12">
    <location>
        <begin position="667"/>
        <end position="687"/>
    </location>
</feature>
<gene>
    <name evidence="17" type="ORF">LQ327_21735</name>
</gene>
<feature type="transmembrane region" description="Helical" evidence="12">
    <location>
        <begin position="191"/>
        <end position="210"/>
    </location>
</feature>
<keyword evidence="6" id="KW-0808">Transferase</keyword>
<keyword evidence="18" id="KW-1185">Reference proteome</keyword>
<accession>A0ABS8PCI3</accession>
<keyword evidence="13" id="KW-0732">Signal</keyword>
<feature type="transmembrane region" description="Helical" evidence="12">
    <location>
        <begin position="251"/>
        <end position="271"/>
    </location>
</feature>
<keyword evidence="4" id="KW-1003">Cell membrane</keyword>
<evidence type="ECO:0000259" key="16">
    <source>
        <dbReference type="Pfam" id="PF17689"/>
    </source>
</evidence>
<feature type="transmembrane region" description="Helical" evidence="12">
    <location>
        <begin position="414"/>
        <end position="447"/>
    </location>
</feature>
<dbReference type="Gene3D" id="2.60.120.940">
    <property type="entry name" value="EmbC, C-terminal domain, subdomain 2"/>
    <property type="match status" value="1"/>
</dbReference>
<keyword evidence="8 12" id="KW-1133">Transmembrane helix</keyword>
<reference evidence="17 18" key="1">
    <citation type="submission" date="2021-11" db="EMBL/GenBank/DDBJ databases">
        <title>Draft genome sequence of Actinomycetospora sp. SF1 isolated from the rhizosphere soil.</title>
        <authorList>
            <person name="Duangmal K."/>
            <person name="Chantavorakit T."/>
        </authorList>
    </citation>
    <scope>NUCLEOTIDE SEQUENCE [LARGE SCALE GENOMIC DNA]</scope>
    <source>
        <strain evidence="17 18">TBRC 5722</strain>
    </source>
</reference>
<evidence type="ECO:0000313" key="17">
    <source>
        <dbReference type="EMBL" id="MCD2195996.1"/>
    </source>
</evidence>
<comment type="function">
    <text evidence="1">Arabinosyl transferase responsible for the polymerization of arabinose into the arabinan of arabinogalactan.</text>
</comment>
<feature type="region of interest" description="Disordered" evidence="11">
    <location>
        <begin position="804"/>
        <end position="847"/>
    </location>
</feature>
<evidence type="ECO:0000256" key="4">
    <source>
        <dbReference type="ARBA" id="ARBA00022475"/>
    </source>
</evidence>
<evidence type="ECO:0000256" key="7">
    <source>
        <dbReference type="ARBA" id="ARBA00022692"/>
    </source>
</evidence>
<dbReference type="InterPro" id="IPR032731">
    <property type="entry name" value="Arabino_trans_C"/>
</dbReference>
<feature type="transmembrane region" description="Helical" evidence="12">
    <location>
        <begin position="355"/>
        <end position="374"/>
    </location>
</feature>
<comment type="similarity">
    <text evidence="3">Belongs to the emb family.</text>
</comment>
<dbReference type="InterPro" id="IPR040920">
    <property type="entry name" value="Arabino_trans_N"/>
</dbReference>
<feature type="domain" description="Arabinosyltransferas concanavalin like" evidence="16">
    <location>
        <begin position="26"/>
        <end position="172"/>
    </location>
</feature>
<feature type="chain" id="PRO_5047331488" evidence="13">
    <location>
        <begin position="16"/>
        <end position="1135"/>
    </location>
</feature>
<keyword evidence="7 12" id="KW-0812">Transmembrane</keyword>
<dbReference type="Gene3D" id="2.60.120.610">
    <property type="entry name" value="arabinofuranosyltransferase like domain"/>
    <property type="match status" value="1"/>
</dbReference>
<dbReference type="EMBL" id="JAJNDB010000005">
    <property type="protein sequence ID" value="MCD2195996.1"/>
    <property type="molecule type" value="Genomic_DNA"/>
</dbReference>
<keyword evidence="10" id="KW-0961">Cell wall biogenesis/degradation</keyword>
<feature type="signal peptide" evidence="13">
    <location>
        <begin position="1"/>
        <end position="15"/>
    </location>
</feature>
<evidence type="ECO:0000256" key="8">
    <source>
        <dbReference type="ARBA" id="ARBA00022989"/>
    </source>
</evidence>
<dbReference type="Pfam" id="PF04602">
    <property type="entry name" value="Arabinose_trans"/>
    <property type="match status" value="1"/>
</dbReference>
<evidence type="ECO:0000256" key="12">
    <source>
        <dbReference type="SAM" id="Phobius"/>
    </source>
</evidence>
<dbReference type="InterPro" id="IPR042486">
    <property type="entry name" value="Arabino_trans_C_2"/>
</dbReference>
<dbReference type="RefSeq" id="WP_230737855.1">
    <property type="nucleotide sequence ID" value="NZ_JAJNDB010000005.1"/>
</dbReference>
<evidence type="ECO:0000259" key="15">
    <source>
        <dbReference type="Pfam" id="PF14896"/>
    </source>
</evidence>
<evidence type="ECO:0000256" key="11">
    <source>
        <dbReference type="SAM" id="MobiDB-lite"/>
    </source>
</evidence>
<organism evidence="17 18">
    <name type="scientific">Actinomycetospora endophytica</name>
    <dbReference type="NCBI Taxonomy" id="2291215"/>
    <lineage>
        <taxon>Bacteria</taxon>
        <taxon>Bacillati</taxon>
        <taxon>Actinomycetota</taxon>
        <taxon>Actinomycetes</taxon>
        <taxon>Pseudonocardiales</taxon>
        <taxon>Pseudonocardiaceae</taxon>
        <taxon>Actinomycetospora</taxon>
    </lineage>
</organism>
<protein>
    <submittedName>
        <fullName evidence="17">Arabinosyltransferase domain-containing protein</fullName>
    </submittedName>
</protein>
<feature type="transmembrane region" description="Helical" evidence="12">
    <location>
        <begin position="717"/>
        <end position="743"/>
    </location>
</feature>
<feature type="region of interest" description="Disordered" evidence="11">
    <location>
        <begin position="1017"/>
        <end position="1042"/>
    </location>
</feature>
<feature type="transmembrane region" description="Helical" evidence="12">
    <location>
        <begin position="566"/>
        <end position="583"/>
    </location>
</feature>
<feature type="domain" description="Arabinosyltransferase C-terminal" evidence="15">
    <location>
        <begin position="839"/>
        <end position="1013"/>
    </location>
</feature>
<evidence type="ECO:0000256" key="13">
    <source>
        <dbReference type="SAM" id="SignalP"/>
    </source>
</evidence>
<feature type="region of interest" description="Disordered" evidence="11">
    <location>
        <begin position="1093"/>
        <end position="1135"/>
    </location>
</feature>
<feature type="transmembrane region" description="Helical" evidence="12">
    <location>
        <begin position="323"/>
        <end position="343"/>
    </location>
</feature>
<evidence type="ECO:0000256" key="2">
    <source>
        <dbReference type="ARBA" id="ARBA00004651"/>
    </source>
</evidence>
<proteinExistence type="inferred from homology"/>
<feature type="domain" description="Arabinofuranosyltransferase central" evidence="14">
    <location>
        <begin position="237"/>
        <end position="683"/>
    </location>
</feature>
<keyword evidence="5" id="KW-0328">Glycosyltransferase</keyword>
<evidence type="ECO:0000256" key="5">
    <source>
        <dbReference type="ARBA" id="ARBA00022676"/>
    </source>
</evidence>
<keyword evidence="9 12" id="KW-0472">Membrane</keyword>
<name>A0ABS8PCI3_9PSEU</name>
<feature type="transmembrane region" description="Helical" evidence="12">
    <location>
        <begin position="620"/>
        <end position="647"/>
    </location>
</feature>
<evidence type="ECO:0000256" key="10">
    <source>
        <dbReference type="ARBA" id="ARBA00023316"/>
    </source>
</evidence>
<evidence type="ECO:0000256" key="1">
    <source>
        <dbReference type="ARBA" id="ARBA00003001"/>
    </source>
</evidence>
<dbReference type="Proteomes" id="UP001199469">
    <property type="component" value="Unassembled WGS sequence"/>
</dbReference>
<feature type="transmembrane region" description="Helical" evidence="12">
    <location>
        <begin position="468"/>
        <end position="491"/>
    </location>
</feature>
<feature type="transmembrane region" description="Helical" evidence="12">
    <location>
        <begin position="595"/>
        <end position="613"/>
    </location>
</feature>